<reference evidence="4 5" key="1">
    <citation type="submission" date="2017-10" db="EMBL/GenBank/DDBJ databases">
        <title>Whole genome of Pedobacter ginsengisoli T01R-27 isolated from tomato rhizosphere.</title>
        <authorList>
            <person name="Weon H.-Y."/>
            <person name="Lee S.A."/>
            <person name="Sang M.K."/>
            <person name="Song J."/>
        </authorList>
    </citation>
    <scope>NUCLEOTIDE SEQUENCE [LARGE SCALE GENOMIC DNA]</scope>
    <source>
        <strain evidence="4 5">T01R-27</strain>
    </source>
</reference>
<feature type="domain" description="Protein FecR C-terminal" evidence="3">
    <location>
        <begin position="315"/>
        <end position="383"/>
    </location>
</feature>
<evidence type="ECO:0000313" key="5">
    <source>
        <dbReference type="Proteomes" id="UP000223749"/>
    </source>
</evidence>
<dbReference type="RefSeq" id="WP_099437021.1">
    <property type="nucleotide sequence ID" value="NZ_CP024091.1"/>
</dbReference>
<dbReference type="Proteomes" id="UP000223749">
    <property type="component" value="Chromosome"/>
</dbReference>
<dbReference type="KEGG" id="pgs:CPT03_00585"/>
<evidence type="ECO:0000256" key="1">
    <source>
        <dbReference type="SAM" id="Phobius"/>
    </source>
</evidence>
<dbReference type="Gene3D" id="3.55.50.30">
    <property type="match status" value="1"/>
</dbReference>
<dbReference type="OrthoDB" id="1099963at2"/>
<dbReference type="PANTHER" id="PTHR30273">
    <property type="entry name" value="PERIPLASMIC SIGNAL SENSOR AND SIGMA FACTOR ACTIVATOR FECR-RELATED"/>
    <property type="match status" value="1"/>
</dbReference>
<keyword evidence="1" id="KW-0472">Membrane</keyword>
<dbReference type="InterPro" id="IPR006860">
    <property type="entry name" value="FecR"/>
</dbReference>
<accession>A0A2D1U0D5</accession>
<dbReference type="AlphaFoldDB" id="A0A2D1U0D5"/>
<evidence type="ECO:0000313" key="4">
    <source>
        <dbReference type="EMBL" id="ATP55067.1"/>
    </source>
</evidence>
<dbReference type="Pfam" id="PF16344">
    <property type="entry name" value="FecR_C"/>
    <property type="match status" value="1"/>
</dbReference>
<organism evidence="4 5">
    <name type="scientific">Pedobacter ginsengisoli</name>
    <dbReference type="NCBI Taxonomy" id="363852"/>
    <lineage>
        <taxon>Bacteria</taxon>
        <taxon>Pseudomonadati</taxon>
        <taxon>Bacteroidota</taxon>
        <taxon>Sphingobacteriia</taxon>
        <taxon>Sphingobacteriales</taxon>
        <taxon>Sphingobacteriaceae</taxon>
        <taxon>Pedobacter</taxon>
    </lineage>
</organism>
<dbReference type="InterPro" id="IPR032508">
    <property type="entry name" value="FecR_C"/>
</dbReference>
<keyword evidence="1" id="KW-0812">Transmembrane</keyword>
<evidence type="ECO:0000259" key="3">
    <source>
        <dbReference type="Pfam" id="PF16344"/>
    </source>
</evidence>
<proteinExistence type="predicted"/>
<feature type="transmembrane region" description="Helical" evidence="1">
    <location>
        <begin position="73"/>
        <end position="96"/>
    </location>
</feature>
<dbReference type="Gene3D" id="2.60.120.1440">
    <property type="match status" value="1"/>
</dbReference>
<protein>
    <submittedName>
        <fullName evidence="4">Anti-sigma factor</fullName>
    </submittedName>
</protein>
<dbReference type="InterPro" id="IPR012373">
    <property type="entry name" value="Ferrdict_sens_TM"/>
</dbReference>
<dbReference type="GO" id="GO:0016989">
    <property type="term" value="F:sigma factor antagonist activity"/>
    <property type="evidence" value="ECO:0007669"/>
    <property type="project" value="TreeGrafter"/>
</dbReference>
<feature type="domain" description="FecR protein" evidence="2">
    <location>
        <begin position="178"/>
        <end position="271"/>
    </location>
</feature>
<name>A0A2D1U0D5_9SPHI</name>
<gene>
    <name evidence="4" type="ORF">CPT03_00585</name>
</gene>
<dbReference type="Pfam" id="PF04773">
    <property type="entry name" value="FecR"/>
    <property type="match status" value="1"/>
</dbReference>
<evidence type="ECO:0000259" key="2">
    <source>
        <dbReference type="Pfam" id="PF04773"/>
    </source>
</evidence>
<sequence>MDSERLQYLFERFHTSNCTKQELEELNNWYEELGAGSNQIDHWINLAGGEEELSEELYRNFSKRKNIQKKHQLFSWSWKISAASILILLGTGLLFYKLFPDHSEVPTELVQVPILPGKNKAMLTLADGTKIVLDDSKNGEISRKNGVLITKTDSGSLAYYTEKNQTVTPDKMAFNTLYVPRGGQYQITLQDGTKVWMNSESKLYFPVTSNGKDRRVRLTGEAYFEVAHNKRLPFKVQTGDQIVSVLGTHFNIKGYPEDSAIATTLLQGSVRISKLSTGQAKMLVPGQQSNLSETGKDIEISYVKTDQAIAWKNGYFLFDNQDIKSVMKTISRWYNVDVTYGNSLGNDRFGGTFSRNANLSELLANLEELGGVRFQISNRNIIVSGISSNQ</sequence>
<dbReference type="EMBL" id="CP024091">
    <property type="protein sequence ID" value="ATP55067.1"/>
    <property type="molecule type" value="Genomic_DNA"/>
</dbReference>
<keyword evidence="1" id="KW-1133">Transmembrane helix</keyword>
<keyword evidence="5" id="KW-1185">Reference proteome</keyword>
<dbReference type="PANTHER" id="PTHR30273:SF2">
    <property type="entry name" value="PROTEIN FECR"/>
    <property type="match status" value="1"/>
</dbReference>